<evidence type="ECO:0000256" key="2">
    <source>
        <dbReference type="ARBA" id="ARBA00023002"/>
    </source>
</evidence>
<dbReference type="Pfam" id="PF01613">
    <property type="entry name" value="Flavin_Reduct"/>
    <property type="match status" value="1"/>
</dbReference>
<comment type="caution">
    <text evidence="4">The sequence shown here is derived from an EMBL/GenBank/DDBJ whole genome shotgun (WGS) entry which is preliminary data.</text>
</comment>
<dbReference type="Gene3D" id="2.30.110.10">
    <property type="entry name" value="Electron Transport, Fmn-binding Protein, Chain A"/>
    <property type="match status" value="1"/>
</dbReference>
<dbReference type="GO" id="GO:0010181">
    <property type="term" value="F:FMN binding"/>
    <property type="evidence" value="ECO:0007669"/>
    <property type="project" value="InterPro"/>
</dbReference>
<dbReference type="SUPFAM" id="SSF50475">
    <property type="entry name" value="FMN-binding split barrel"/>
    <property type="match status" value="1"/>
</dbReference>
<keyword evidence="5" id="KW-1185">Reference proteome</keyword>
<dbReference type="PANTHER" id="PTHR30466:SF11">
    <property type="entry name" value="FLAVIN-DEPENDENT MONOOXYGENASE, REDUCTASE SUBUNIT HSAB"/>
    <property type="match status" value="1"/>
</dbReference>
<reference evidence="4 5" key="1">
    <citation type="journal article" date="2018" name="Sci. Rep.">
        <title>A novel species of the marine cyanobacterium Acaryochloris with a unique pigment content and lifestyle.</title>
        <authorList>
            <person name="Partensky F."/>
            <person name="Six C."/>
            <person name="Ratin M."/>
            <person name="Garczarek L."/>
            <person name="Vaulot D."/>
            <person name="Probert I."/>
            <person name="Calteau A."/>
            <person name="Gourvil P."/>
            <person name="Marie D."/>
            <person name="Grebert T."/>
            <person name="Bouchier C."/>
            <person name="Le Panse S."/>
            <person name="Gachenot M."/>
            <person name="Rodriguez F."/>
            <person name="Garrido J.L."/>
        </authorList>
    </citation>
    <scope>NUCLEOTIDE SEQUENCE [LARGE SCALE GENOMIC DNA]</scope>
    <source>
        <strain evidence="4 5">RCC1774</strain>
    </source>
</reference>
<dbReference type="GO" id="GO:0018592">
    <property type="term" value="F:4-nitrocatechol 4-monooxygenase activity"/>
    <property type="evidence" value="ECO:0007669"/>
    <property type="project" value="UniProtKB-EC"/>
</dbReference>
<dbReference type="InterPro" id="IPR050268">
    <property type="entry name" value="NADH-dep_flavin_reductase"/>
</dbReference>
<dbReference type="AlphaFoldDB" id="A0A2W1JWA6"/>
<dbReference type="InterPro" id="IPR012349">
    <property type="entry name" value="Split_barrel_FMN-bd"/>
</dbReference>
<evidence type="ECO:0000313" key="4">
    <source>
        <dbReference type="EMBL" id="PZD73964.1"/>
    </source>
</evidence>
<dbReference type="EC" id="1.14.13.166" evidence="4"/>
<accession>A0A2W1JWA6</accession>
<keyword evidence="2 4" id="KW-0560">Oxidoreductase</keyword>
<sequence>MLDDNAKRTLLRHLPHPLNICGVKEGEEINGFTLSWTTQASFKPPMIAIGVRQDSRSHAMIKASQVFAVSFLDKSQKDMAETFFKPQKGEGSKFGDVDYTLGEATGCPIIQSALGYIECRVRGSLEEGDHSIFLGEVVASELYREGEPLLLQDTPWQYGG</sequence>
<name>A0A2W1JWA6_9CYAN</name>
<dbReference type="EMBL" id="PQWO01000004">
    <property type="protein sequence ID" value="PZD73964.1"/>
    <property type="molecule type" value="Genomic_DNA"/>
</dbReference>
<comment type="similarity">
    <text evidence="1">Belongs to the non-flavoprotein flavin reductase family.</text>
</comment>
<protein>
    <submittedName>
        <fullName evidence="4">4-nitrophenol 4-monooxygenase/4-nitrocatechol 2-monooxygenase, reductase component</fullName>
        <ecNumber evidence="4">1.14.13.166</ecNumber>
    </submittedName>
</protein>
<dbReference type="RefSeq" id="WP_110985711.1">
    <property type="nucleotide sequence ID" value="NZ_CAWNWM010000004.1"/>
</dbReference>
<dbReference type="InterPro" id="IPR002563">
    <property type="entry name" value="Flavin_Rdtase-like_dom"/>
</dbReference>
<feature type="domain" description="Flavin reductase like" evidence="3">
    <location>
        <begin position="11"/>
        <end position="158"/>
    </location>
</feature>
<dbReference type="GO" id="GO:0042602">
    <property type="term" value="F:riboflavin reductase (NADPH) activity"/>
    <property type="evidence" value="ECO:0007669"/>
    <property type="project" value="TreeGrafter"/>
</dbReference>
<evidence type="ECO:0000256" key="1">
    <source>
        <dbReference type="ARBA" id="ARBA00008898"/>
    </source>
</evidence>
<keyword evidence="4" id="KW-0503">Monooxygenase</keyword>
<proteinExistence type="inferred from homology"/>
<gene>
    <name evidence="4" type="primary">npcB</name>
    <name evidence="4" type="ORF">C1752_01755</name>
</gene>
<evidence type="ECO:0000313" key="5">
    <source>
        <dbReference type="Proteomes" id="UP000248857"/>
    </source>
</evidence>
<organism evidence="4 5">
    <name type="scientific">Acaryochloris thomasi RCC1774</name>
    <dbReference type="NCBI Taxonomy" id="1764569"/>
    <lineage>
        <taxon>Bacteria</taxon>
        <taxon>Bacillati</taxon>
        <taxon>Cyanobacteriota</taxon>
        <taxon>Cyanophyceae</taxon>
        <taxon>Acaryochloridales</taxon>
        <taxon>Acaryochloridaceae</taxon>
        <taxon>Acaryochloris</taxon>
        <taxon>Acaryochloris thomasi</taxon>
    </lineage>
</organism>
<dbReference type="OrthoDB" id="9794638at2"/>
<dbReference type="Proteomes" id="UP000248857">
    <property type="component" value="Unassembled WGS sequence"/>
</dbReference>
<evidence type="ECO:0000259" key="3">
    <source>
        <dbReference type="SMART" id="SM00903"/>
    </source>
</evidence>
<dbReference type="PANTHER" id="PTHR30466">
    <property type="entry name" value="FLAVIN REDUCTASE"/>
    <property type="match status" value="1"/>
</dbReference>
<dbReference type="SMART" id="SM00903">
    <property type="entry name" value="Flavin_Reduct"/>
    <property type="match status" value="1"/>
</dbReference>